<dbReference type="Pfam" id="PF00171">
    <property type="entry name" value="Aldedh"/>
    <property type="match status" value="1"/>
</dbReference>
<dbReference type="InterPro" id="IPR015590">
    <property type="entry name" value="Aldehyde_DH_dom"/>
</dbReference>
<dbReference type="FunFam" id="3.40.309.10:FF:000009">
    <property type="entry name" value="Aldehyde dehydrogenase A"/>
    <property type="match status" value="1"/>
</dbReference>
<gene>
    <name evidence="4" type="ORF">KEU06_16495</name>
</gene>
<dbReference type="Gene3D" id="3.40.309.10">
    <property type="entry name" value="Aldehyde Dehydrogenase, Chain A, domain 2"/>
    <property type="match status" value="1"/>
</dbReference>
<protein>
    <submittedName>
        <fullName evidence="4">Aldehyde dehydrogenase family protein</fullName>
    </submittedName>
</protein>
<keyword evidence="5" id="KW-1185">Reference proteome</keyword>
<evidence type="ECO:0000259" key="3">
    <source>
        <dbReference type="Pfam" id="PF00171"/>
    </source>
</evidence>
<organism evidence="4 5">
    <name type="scientific">Pseudaminobacter soli</name>
    <name type="common">ex Zhang et al. 2022</name>
    <dbReference type="NCBI Taxonomy" id="2831468"/>
    <lineage>
        <taxon>Bacteria</taxon>
        <taxon>Pseudomonadati</taxon>
        <taxon>Pseudomonadota</taxon>
        <taxon>Alphaproteobacteria</taxon>
        <taxon>Hyphomicrobiales</taxon>
        <taxon>Phyllobacteriaceae</taxon>
        <taxon>Pseudaminobacter</taxon>
    </lineage>
</organism>
<dbReference type="EMBL" id="JAGWCR010000008">
    <property type="protein sequence ID" value="MBS3650214.1"/>
    <property type="molecule type" value="Genomic_DNA"/>
</dbReference>
<dbReference type="RefSeq" id="WP_188255762.1">
    <property type="nucleotide sequence ID" value="NZ_JABVCF010000008.1"/>
</dbReference>
<evidence type="ECO:0000313" key="4">
    <source>
        <dbReference type="EMBL" id="MBS3650214.1"/>
    </source>
</evidence>
<dbReference type="Gene3D" id="3.40.605.10">
    <property type="entry name" value="Aldehyde Dehydrogenase, Chain A, domain 1"/>
    <property type="match status" value="1"/>
</dbReference>
<feature type="domain" description="Aldehyde dehydrogenase" evidence="3">
    <location>
        <begin position="3"/>
        <end position="455"/>
    </location>
</feature>
<reference evidence="4" key="1">
    <citation type="submission" date="2021-04" db="EMBL/GenBank/DDBJ databases">
        <title>Pseudaminobacter soli sp. nov., isolated from paddy soil contaminated by heavy metals.</title>
        <authorList>
            <person name="Zhang K."/>
        </authorList>
    </citation>
    <scope>NUCLEOTIDE SEQUENCE</scope>
    <source>
        <strain evidence="4">19-2017</strain>
    </source>
</reference>
<dbReference type="GO" id="GO:0016620">
    <property type="term" value="F:oxidoreductase activity, acting on the aldehyde or oxo group of donors, NAD or NADP as acceptor"/>
    <property type="evidence" value="ECO:0007669"/>
    <property type="project" value="InterPro"/>
</dbReference>
<comment type="caution">
    <text evidence="4">The sequence shown here is derived from an EMBL/GenBank/DDBJ whole genome shotgun (WGS) entry which is preliminary data.</text>
</comment>
<keyword evidence="2" id="KW-0560">Oxidoreductase</keyword>
<proteinExistence type="inferred from homology"/>
<dbReference type="AlphaFoldDB" id="A0A942DXW3"/>
<name>A0A942DXW3_9HYPH</name>
<dbReference type="PANTHER" id="PTHR11699">
    <property type="entry name" value="ALDEHYDE DEHYDROGENASE-RELATED"/>
    <property type="match status" value="1"/>
</dbReference>
<evidence type="ECO:0000313" key="5">
    <source>
        <dbReference type="Proteomes" id="UP000680348"/>
    </source>
</evidence>
<dbReference type="InterPro" id="IPR016161">
    <property type="entry name" value="Ald_DH/histidinol_DH"/>
</dbReference>
<evidence type="ECO:0000256" key="2">
    <source>
        <dbReference type="ARBA" id="ARBA00023002"/>
    </source>
</evidence>
<dbReference type="InterPro" id="IPR016163">
    <property type="entry name" value="Ald_DH_C"/>
</dbReference>
<evidence type="ECO:0000256" key="1">
    <source>
        <dbReference type="ARBA" id="ARBA00009986"/>
    </source>
</evidence>
<dbReference type="Proteomes" id="UP000680348">
    <property type="component" value="Unassembled WGS sequence"/>
</dbReference>
<sequence>MTRTIPIRNPRTGANDYAITPLDRGQLEARCRKLRAGQAAWLALGIEGRAKAMLELCDAVDRHYDAILAALCADTGRYEWSVNEIEGLKGITRMRCATAEEALAEASGGSSDPTLRFQQQHVPYELVGIISPWNYPLILCMIDAITALLAGSAVAIKPSEVTPRFIQPFRAAIAEVEHLRDVLDVFEGDGETGGMIVDLTDTLVFTGSVRTGRKVQERAASQFKTVFLELGGSDPAVVLDSAEPDFAAEIIVRGSVENSGQLCCAIERVYVQRGVYDAVCERVVSRMQALRMNTDDIKEGELGPIIFARQAEILREQIADALAKGARVLTGGKVVEHGGGLWCEPTVLVDVTQDMAIMRDETFGPIVPIMAFDTEDEAVRLANDTEFGLSAAVIGEEAKAIAIGGRINAGGMWINDFDTMGGVGARAEKTAFGCSGLGGTRYGYGGFRRFLRKKAIVIRCCRSLSRM</sequence>
<comment type="similarity">
    <text evidence="1">Belongs to the aldehyde dehydrogenase family.</text>
</comment>
<dbReference type="SUPFAM" id="SSF53720">
    <property type="entry name" value="ALDH-like"/>
    <property type="match status" value="1"/>
</dbReference>
<dbReference type="InterPro" id="IPR016162">
    <property type="entry name" value="Ald_DH_N"/>
</dbReference>
<accession>A0A942DXW3</accession>